<dbReference type="Pfam" id="PF00436">
    <property type="entry name" value="SSB"/>
    <property type="match status" value="1"/>
</dbReference>
<comment type="caution">
    <text evidence="2">Lacks conserved residue(s) required for the propagation of feature annotation.</text>
</comment>
<evidence type="ECO:0000256" key="3">
    <source>
        <dbReference type="RuleBase" id="RU000524"/>
    </source>
</evidence>
<dbReference type="PANTHER" id="PTHR10302">
    <property type="entry name" value="SINGLE-STRANDED DNA-BINDING PROTEIN"/>
    <property type="match status" value="1"/>
</dbReference>
<dbReference type="GO" id="GO:0006260">
    <property type="term" value="P:DNA replication"/>
    <property type="evidence" value="ECO:0007669"/>
    <property type="project" value="InterPro"/>
</dbReference>
<evidence type="ECO:0000256" key="1">
    <source>
        <dbReference type="ARBA" id="ARBA00023125"/>
    </source>
</evidence>
<dbReference type="PANTHER" id="PTHR10302:SF27">
    <property type="entry name" value="SINGLE-STRANDED DNA-BINDING PROTEIN"/>
    <property type="match status" value="1"/>
</dbReference>
<dbReference type="EMBL" id="FWXV01000002">
    <property type="protein sequence ID" value="SMC98996.1"/>
    <property type="molecule type" value="Genomic_DNA"/>
</dbReference>
<dbReference type="GO" id="GO:0009295">
    <property type="term" value="C:nucleoid"/>
    <property type="evidence" value="ECO:0007669"/>
    <property type="project" value="TreeGrafter"/>
</dbReference>
<dbReference type="GO" id="GO:0003697">
    <property type="term" value="F:single-stranded DNA binding"/>
    <property type="evidence" value="ECO:0007669"/>
    <property type="project" value="UniProtKB-UniRule"/>
</dbReference>
<evidence type="ECO:0000256" key="4">
    <source>
        <dbReference type="SAM" id="MobiDB-lite"/>
    </source>
</evidence>
<dbReference type="HAMAP" id="MF_00984">
    <property type="entry name" value="SSB"/>
    <property type="match status" value="1"/>
</dbReference>
<dbReference type="RefSeq" id="WP_084427634.1">
    <property type="nucleotide sequence ID" value="NZ_FWXV01000002.1"/>
</dbReference>
<evidence type="ECO:0000313" key="6">
    <source>
        <dbReference type="Proteomes" id="UP000192674"/>
    </source>
</evidence>
<comment type="subunit">
    <text evidence="2">Homotetramer.</text>
</comment>
<dbReference type="CDD" id="cd04496">
    <property type="entry name" value="SSB_OBF"/>
    <property type="match status" value="1"/>
</dbReference>
<evidence type="ECO:0000256" key="2">
    <source>
        <dbReference type="HAMAP-Rule" id="MF_00984"/>
    </source>
</evidence>
<sequence length="144" mass="15761">MSGLPEVTMSGTLTADPELRYTANGMPVANFTVAANDRRYDQKTGTWIDGDATFLRCTVWRQIAENLVNSLSKGARVMVTGALRQRSYTTNQGDKRYAFELDVTEVAASLRWATVTVTKATRTDENTGAQSGATGSQWNSEPPF</sequence>
<protein>
    <recommendedName>
        <fullName evidence="2 3">Single-stranded DNA-binding protein</fullName>
        <shortName evidence="2">SSB</shortName>
    </recommendedName>
</protein>
<organism evidence="5 6">
    <name type="scientific">Kibdelosporangium aridum</name>
    <dbReference type="NCBI Taxonomy" id="2030"/>
    <lineage>
        <taxon>Bacteria</taxon>
        <taxon>Bacillati</taxon>
        <taxon>Actinomycetota</taxon>
        <taxon>Actinomycetes</taxon>
        <taxon>Pseudonocardiales</taxon>
        <taxon>Pseudonocardiaceae</taxon>
        <taxon>Kibdelosporangium</taxon>
    </lineage>
</organism>
<keyword evidence="1 2" id="KW-0238">DNA-binding</keyword>
<accession>A0A1W2DPK6</accession>
<proteinExistence type="inferred from homology"/>
<dbReference type="InterPro" id="IPR012340">
    <property type="entry name" value="NA-bd_OB-fold"/>
</dbReference>
<evidence type="ECO:0000313" key="5">
    <source>
        <dbReference type="EMBL" id="SMC98996.1"/>
    </source>
</evidence>
<dbReference type="PROSITE" id="PS50935">
    <property type="entry name" value="SSB"/>
    <property type="match status" value="1"/>
</dbReference>
<dbReference type="InterPro" id="IPR011344">
    <property type="entry name" value="ssDNA-bd"/>
</dbReference>
<keyword evidence="6" id="KW-1185">Reference proteome</keyword>
<dbReference type="InterPro" id="IPR000424">
    <property type="entry name" value="Primosome_PriB/ssb"/>
</dbReference>
<feature type="region of interest" description="Disordered" evidence="4">
    <location>
        <begin position="123"/>
        <end position="144"/>
    </location>
</feature>
<dbReference type="NCBIfam" id="TIGR00621">
    <property type="entry name" value="ssb"/>
    <property type="match status" value="1"/>
</dbReference>
<dbReference type="Gene3D" id="2.40.50.140">
    <property type="entry name" value="Nucleic acid-binding proteins"/>
    <property type="match status" value="1"/>
</dbReference>
<dbReference type="OrthoDB" id="9809878at2"/>
<gene>
    <name evidence="5" type="ORF">SAMN05661093_03623</name>
</gene>
<dbReference type="SUPFAM" id="SSF50249">
    <property type="entry name" value="Nucleic acid-binding proteins"/>
    <property type="match status" value="1"/>
</dbReference>
<reference evidence="5 6" key="1">
    <citation type="submission" date="2017-04" db="EMBL/GenBank/DDBJ databases">
        <authorList>
            <person name="Afonso C.L."/>
            <person name="Miller P.J."/>
            <person name="Scott M.A."/>
            <person name="Spackman E."/>
            <person name="Goraichik I."/>
            <person name="Dimitrov K.M."/>
            <person name="Suarez D.L."/>
            <person name="Swayne D.E."/>
        </authorList>
    </citation>
    <scope>NUCLEOTIDE SEQUENCE [LARGE SCALE GENOMIC DNA]</scope>
    <source>
        <strain evidence="5 6">DSM 43828</strain>
    </source>
</reference>
<dbReference type="Proteomes" id="UP000192674">
    <property type="component" value="Unassembled WGS sequence"/>
</dbReference>
<dbReference type="AlphaFoldDB" id="A0A1W2DPK6"/>
<name>A0A1W2DPK6_KIBAR</name>